<dbReference type="KEGG" id="pda:120113111"/>
<evidence type="ECO:0000313" key="13">
    <source>
        <dbReference type="Proteomes" id="UP000228380"/>
    </source>
</evidence>
<evidence type="ECO:0000259" key="11">
    <source>
        <dbReference type="PROSITE" id="PS50158"/>
    </source>
</evidence>
<dbReference type="InterPro" id="IPR043502">
    <property type="entry name" value="DNA/RNA_pol_sf"/>
</dbReference>
<dbReference type="OrthoDB" id="779668at2759"/>
<dbReference type="GO" id="GO:0004519">
    <property type="term" value="F:endonuclease activity"/>
    <property type="evidence" value="ECO:0007669"/>
    <property type="project" value="UniProtKB-KW"/>
</dbReference>
<protein>
    <recommendedName>
        <fullName evidence="1">RNA-directed DNA polymerase</fullName>
        <ecNumber evidence="1">2.7.7.49</ecNumber>
    </recommendedName>
</protein>
<feature type="domain" description="Reverse transcriptase" evidence="12">
    <location>
        <begin position="624"/>
        <end position="803"/>
    </location>
</feature>
<dbReference type="Pfam" id="PF03732">
    <property type="entry name" value="Retrotrans_gag"/>
    <property type="match status" value="1"/>
</dbReference>
<dbReference type="InterPro" id="IPR001878">
    <property type="entry name" value="Znf_CCHC"/>
</dbReference>
<reference evidence="13" key="1">
    <citation type="journal article" date="2019" name="Nat. Commun.">
        <title>Genome-wide association mapping of date palm fruit traits.</title>
        <authorList>
            <person name="Hazzouri K.M."/>
            <person name="Gros-Balthazard M."/>
            <person name="Flowers J.M."/>
            <person name="Copetti D."/>
            <person name="Lemansour A."/>
            <person name="Lebrun M."/>
            <person name="Masmoudi K."/>
            <person name="Ferrand S."/>
            <person name="Dhar M.I."/>
            <person name="Fresquez Z.A."/>
            <person name="Rosas U."/>
            <person name="Zhang J."/>
            <person name="Talag J."/>
            <person name="Lee S."/>
            <person name="Kudrna D."/>
            <person name="Powell R.F."/>
            <person name="Leitch I.J."/>
            <person name="Krueger R.R."/>
            <person name="Wing R.A."/>
            <person name="Amiri K.M.A."/>
            <person name="Purugganan M.D."/>
        </authorList>
    </citation>
    <scope>NUCLEOTIDE SEQUENCE [LARGE SCALE GENOMIC DNA]</scope>
    <source>
        <strain evidence="13">cv. Khalas</strain>
    </source>
</reference>
<keyword evidence="4" id="KW-0548">Nucleotidyltransferase</keyword>
<organism evidence="13 14">
    <name type="scientific">Phoenix dactylifera</name>
    <name type="common">Date palm</name>
    <dbReference type="NCBI Taxonomy" id="42345"/>
    <lineage>
        <taxon>Eukaryota</taxon>
        <taxon>Viridiplantae</taxon>
        <taxon>Streptophyta</taxon>
        <taxon>Embryophyta</taxon>
        <taxon>Tracheophyta</taxon>
        <taxon>Spermatophyta</taxon>
        <taxon>Magnoliopsida</taxon>
        <taxon>Liliopsida</taxon>
        <taxon>Arecaceae</taxon>
        <taxon>Coryphoideae</taxon>
        <taxon>Phoeniceae</taxon>
        <taxon>Phoenix</taxon>
    </lineage>
</organism>
<evidence type="ECO:0000313" key="14">
    <source>
        <dbReference type="RefSeq" id="XP_038989842.1"/>
    </source>
</evidence>
<dbReference type="InterPro" id="IPR000477">
    <property type="entry name" value="RT_dom"/>
</dbReference>
<dbReference type="SMART" id="SM00343">
    <property type="entry name" value="ZnF_C2HC"/>
    <property type="match status" value="1"/>
</dbReference>
<dbReference type="Pfam" id="PF00078">
    <property type="entry name" value="RVT_1"/>
    <property type="match status" value="1"/>
</dbReference>
<keyword evidence="3" id="KW-0808">Transferase</keyword>
<evidence type="ECO:0000259" key="12">
    <source>
        <dbReference type="PROSITE" id="PS50878"/>
    </source>
</evidence>
<evidence type="ECO:0000256" key="1">
    <source>
        <dbReference type="ARBA" id="ARBA00012493"/>
    </source>
</evidence>
<keyword evidence="6" id="KW-0255">Endonuclease</keyword>
<evidence type="ECO:0000256" key="10">
    <source>
        <dbReference type="SAM" id="MobiDB-lite"/>
    </source>
</evidence>
<dbReference type="CDD" id="cd00303">
    <property type="entry name" value="retropepsin_like"/>
    <property type="match status" value="1"/>
</dbReference>
<dbReference type="InterPro" id="IPR021109">
    <property type="entry name" value="Peptidase_aspartic_dom_sf"/>
</dbReference>
<gene>
    <name evidence="14" type="primary">LOC120113111</name>
</gene>
<evidence type="ECO:0000256" key="5">
    <source>
        <dbReference type="ARBA" id="ARBA00022722"/>
    </source>
</evidence>
<dbReference type="GO" id="GO:0008270">
    <property type="term" value="F:zinc ion binding"/>
    <property type="evidence" value="ECO:0007669"/>
    <property type="project" value="UniProtKB-KW"/>
</dbReference>
<dbReference type="Pfam" id="PF17917">
    <property type="entry name" value="RT_RNaseH"/>
    <property type="match status" value="1"/>
</dbReference>
<dbReference type="InterPro" id="IPR043128">
    <property type="entry name" value="Rev_trsase/Diguanyl_cyclase"/>
</dbReference>
<name>A0A8B9AW73_PHODC</name>
<dbReference type="Gene3D" id="3.10.10.10">
    <property type="entry name" value="HIV Type 1 Reverse Transcriptase, subunit A, domain 1"/>
    <property type="match status" value="1"/>
</dbReference>
<keyword evidence="7" id="KW-0378">Hydrolase</keyword>
<dbReference type="EC" id="2.7.7.49" evidence="1"/>
<dbReference type="CDD" id="cd01647">
    <property type="entry name" value="RT_LTR"/>
    <property type="match status" value="1"/>
</dbReference>
<dbReference type="Proteomes" id="UP000228380">
    <property type="component" value="Chromosome 14"/>
</dbReference>
<keyword evidence="5" id="KW-0540">Nuclease</keyword>
<dbReference type="PANTHER" id="PTHR35046">
    <property type="entry name" value="ZINC KNUCKLE (CCHC-TYPE) FAMILY PROTEIN"/>
    <property type="match status" value="1"/>
</dbReference>
<dbReference type="FunFam" id="3.10.10.10:FF:000007">
    <property type="entry name" value="Retrovirus-related Pol polyprotein from transposon 17.6-like Protein"/>
    <property type="match status" value="1"/>
</dbReference>
<keyword evidence="8" id="KW-0695">RNA-directed DNA polymerase</keyword>
<dbReference type="CDD" id="cd09274">
    <property type="entry name" value="RNase_HI_RT_Ty3"/>
    <property type="match status" value="1"/>
</dbReference>
<evidence type="ECO:0000256" key="3">
    <source>
        <dbReference type="ARBA" id="ARBA00022679"/>
    </source>
</evidence>
<dbReference type="GO" id="GO:0006508">
    <property type="term" value="P:proteolysis"/>
    <property type="evidence" value="ECO:0007669"/>
    <property type="project" value="UniProtKB-KW"/>
</dbReference>
<dbReference type="GO" id="GO:0003676">
    <property type="term" value="F:nucleic acid binding"/>
    <property type="evidence" value="ECO:0007669"/>
    <property type="project" value="InterPro"/>
</dbReference>
<feature type="region of interest" description="Disordered" evidence="10">
    <location>
        <begin position="260"/>
        <end position="315"/>
    </location>
</feature>
<feature type="compositionally biased region" description="Basic and acidic residues" evidence="10">
    <location>
        <begin position="10"/>
        <end position="31"/>
    </location>
</feature>
<dbReference type="PANTHER" id="PTHR35046:SF23">
    <property type="entry name" value="NUCLEOTIDYLTRANSFERASE, RIBONUCLEASE H"/>
    <property type="match status" value="1"/>
</dbReference>
<dbReference type="PROSITE" id="PS50878">
    <property type="entry name" value="RT_POL"/>
    <property type="match status" value="1"/>
</dbReference>
<evidence type="ECO:0000256" key="7">
    <source>
        <dbReference type="ARBA" id="ARBA00022801"/>
    </source>
</evidence>
<feature type="compositionally biased region" description="Basic and acidic residues" evidence="10">
    <location>
        <begin position="56"/>
        <end position="67"/>
    </location>
</feature>
<dbReference type="FunFam" id="3.10.20.370:FF:000001">
    <property type="entry name" value="Retrovirus-related Pol polyprotein from transposon 17.6-like protein"/>
    <property type="match status" value="1"/>
</dbReference>
<dbReference type="InterPro" id="IPR005162">
    <property type="entry name" value="Retrotrans_gag_dom"/>
</dbReference>
<dbReference type="Pfam" id="PF00098">
    <property type="entry name" value="zf-CCHC"/>
    <property type="match status" value="1"/>
</dbReference>
<dbReference type="RefSeq" id="XP_038989842.1">
    <property type="nucleotide sequence ID" value="XM_039133914.1"/>
</dbReference>
<feature type="compositionally biased region" description="Low complexity" evidence="10">
    <location>
        <begin position="283"/>
        <end position="293"/>
    </location>
</feature>
<dbReference type="InterPro" id="IPR041373">
    <property type="entry name" value="RT_RNaseH"/>
</dbReference>
<evidence type="ECO:0000256" key="6">
    <source>
        <dbReference type="ARBA" id="ARBA00022759"/>
    </source>
</evidence>
<feature type="region of interest" description="Disordered" evidence="10">
    <location>
        <begin position="1"/>
        <end position="84"/>
    </location>
</feature>
<evidence type="ECO:0000256" key="2">
    <source>
        <dbReference type="ARBA" id="ARBA00022670"/>
    </source>
</evidence>
<feature type="domain" description="CCHC-type" evidence="11">
    <location>
        <begin position="316"/>
        <end position="331"/>
    </location>
</feature>
<dbReference type="Gene3D" id="2.40.70.10">
    <property type="entry name" value="Acid Proteases"/>
    <property type="match status" value="1"/>
</dbReference>
<dbReference type="GO" id="GO:0003964">
    <property type="term" value="F:RNA-directed DNA polymerase activity"/>
    <property type="evidence" value="ECO:0007669"/>
    <property type="project" value="UniProtKB-KW"/>
</dbReference>
<dbReference type="GO" id="GO:0008233">
    <property type="term" value="F:peptidase activity"/>
    <property type="evidence" value="ECO:0007669"/>
    <property type="project" value="UniProtKB-KW"/>
</dbReference>
<accession>A0A8B9AW73</accession>
<keyword evidence="9" id="KW-0862">Zinc</keyword>
<proteinExistence type="predicted"/>
<dbReference type="Gene3D" id="4.10.60.10">
    <property type="entry name" value="Zinc finger, CCHC-type"/>
    <property type="match status" value="1"/>
</dbReference>
<feature type="compositionally biased region" description="Low complexity" evidence="10">
    <location>
        <begin position="304"/>
        <end position="315"/>
    </location>
</feature>
<evidence type="ECO:0000256" key="9">
    <source>
        <dbReference type="PROSITE-ProRule" id="PRU00047"/>
    </source>
</evidence>
<evidence type="ECO:0000256" key="4">
    <source>
        <dbReference type="ARBA" id="ARBA00022695"/>
    </source>
</evidence>
<dbReference type="AlphaFoldDB" id="A0A8B9AW73"/>
<dbReference type="FunFam" id="3.30.70.270:FF:000020">
    <property type="entry name" value="Transposon Tf2-6 polyprotein-like Protein"/>
    <property type="match status" value="1"/>
</dbReference>
<keyword evidence="13" id="KW-1185">Reference proteome</keyword>
<dbReference type="SUPFAM" id="SSF56672">
    <property type="entry name" value="DNA/RNA polymerases"/>
    <property type="match status" value="1"/>
</dbReference>
<reference evidence="14" key="2">
    <citation type="submission" date="2025-08" db="UniProtKB">
        <authorList>
            <consortium name="RefSeq"/>
        </authorList>
    </citation>
    <scope>IDENTIFICATION</scope>
    <source>
        <tissue evidence="14">Young leaves</tissue>
    </source>
</reference>
<dbReference type="Gene3D" id="3.30.70.270">
    <property type="match status" value="2"/>
</dbReference>
<dbReference type="GeneID" id="120113111"/>
<dbReference type="SUPFAM" id="SSF57756">
    <property type="entry name" value="Retrovirus zinc finger-like domains"/>
    <property type="match status" value="1"/>
</dbReference>
<keyword evidence="2" id="KW-0645">Protease</keyword>
<dbReference type="PROSITE" id="PS50158">
    <property type="entry name" value="ZF_CCHC"/>
    <property type="match status" value="1"/>
</dbReference>
<dbReference type="InterPro" id="IPR036875">
    <property type="entry name" value="Znf_CCHC_sf"/>
</dbReference>
<keyword evidence="9" id="KW-0863">Zinc-finger</keyword>
<keyword evidence="9" id="KW-0479">Metal-binding</keyword>
<sequence length="1058" mass="122338">MASRGNQSRSSDEEPRRERDLRDIENDELRRQVQNLTERLARYEQNPSEEEGGTTEEDRNTFRDQSLRRGRRSNSSSSHQHRHQFRFSDIRVDIPEFEGKMQPDIFLDWLNTVERIFDYKEVPDELKVKIVAIKLRKHASIWWERLKLQRAKEGKTKIRTWEKMKKELRKKYLPENYLQDAFLTMYQFTQGMRTVEEYTEEFDNLMVRCGVAEAEEQTIARYLSGLRRDIHDMVHLHSFISLNDVIKLATKVERQLQQRLEKGLTNAPGGRNFKREGIPNRGSASQSHSSSTSKPTTMVKKDASSSSRPTSSQPQCFKCSGYGHIASECPNRRVVSLAEEGDSEENESDSIYDEIEGDITYSDHGEALVVRRTLNSIRSEDDHMWLRHNIFHTRCTAHGKICNVIIDGGSCENCVSMEMVEKLKLKTKPHHHPYSLSWLKKGNAVKISQRCLVQFSIGKNYRDEIWCDVVPMDACHLLLGRPWLFDRRVVHDGYKNTYAFLKDGVKITLGPSKMDNTPKPIKGEGSTFLSMAEFEVEIREASQAYALIVVESNPEDNLLPPKITSFLQEFRDVTPDEIPSSLPPMREIQHCIDLMPGATLPNKAAYRMSPKEHEELQRQVNELVAKGLVRESMSPCAVPALLVPKKDGTWRMCIDSRAVNKITIKYRFPIPRLDDMLDQLAGACIFSKLDLRSGYHQICMRPGDEWKTAFKTRDGLYEWLVMPFGLSNAPSTFMRLMNQIFKPYIGKFVVVYFDDILVYSRDQEQHLEHLRQIFMTLQKEKLYVNLRKCDFLTDSLIFLGYMVTANGIKVDPKKIEAISSWPVPRTIHEIRSFHGLATFYRRFIRHFSSIMAPITNCLKGGSYQWTMEAQESFEKLKVLMTTAPILALPDFEKVFEVDCDASNVGIGAVLSQEGRPIAFFSAKLGDGRKNYSTYDKEFYAIVEALRHWRHYLVTKEFVLYSDHEALRFLNTQHKLSARHAKWIEFLQSFTFTIRHKAGSLNQVADALSRRHALLSTLEIKVTYLKVTNYVFLIALFAKQSSKKPIMEDLEDTLAETRL</sequence>
<evidence type="ECO:0000256" key="8">
    <source>
        <dbReference type="ARBA" id="ARBA00022918"/>
    </source>
</evidence>